<keyword evidence="4" id="KW-1185">Reference proteome</keyword>
<proteinExistence type="predicted"/>
<dbReference type="AlphaFoldDB" id="A0A843S9M0"/>
<evidence type="ECO:0000313" key="3">
    <source>
        <dbReference type="EMBL" id="MQA18824.1"/>
    </source>
</evidence>
<accession>A0A843S9M0</accession>
<feature type="domain" description="DUF3828" evidence="2">
    <location>
        <begin position="37"/>
        <end position="153"/>
    </location>
</feature>
<evidence type="ECO:0000256" key="1">
    <source>
        <dbReference type="SAM" id="SignalP"/>
    </source>
</evidence>
<feature type="signal peptide" evidence="1">
    <location>
        <begin position="1"/>
        <end position="31"/>
    </location>
</feature>
<dbReference type="Proteomes" id="UP000444318">
    <property type="component" value="Unassembled WGS sequence"/>
</dbReference>
<reference evidence="3 4" key="1">
    <citation type="submission" date="2019-10" db="EMBL/GenBank/DDBJ databases">
        <title>Two novel species isolated from a subtropical stream in China.</title>
        <authorList>
            <person name="Lu H."/>
        </authorList>
    </citation>
    <scope>NUCLEOTIDE SEQUENCE [LARGE SCALE GENOMIC DNA]</scope>
    <source>
        <strain evidence="3 4">FT103W</strain>
    </source>
</reference>
<protein>
    <submittedName>
        <fullName evidence="3">DUF3828 domain-containing protein</fullName>
    </submittedName>
</protein>
<feature type="chain" id="PRO_5032591082" evidence="1">
    <location>
        <begin position="32"/>
        <end position="158"/>
    </location>
</feature>
<comment type="caution">
    <text evidence="3">The sequence shown here is derived from an EMBL/GenBank/DDBJ whole genome shotgun (WGS) entry which is preliminary data.</text>
</comment>
<dbReference type="RefSeq" id="WP_152802095.1">
    <property type="nucleotide sequence ID" value="NZ_WHUF01000001.1"/>
</dbReference>
<evidence type="ECO:0000259" key="2">
    <source>
        <dbReference type="Pfam" id="PF12883"/>
    </source>
</evidence>
<evidence type="ECO:0000313" key="4">
    <source>
        <dbReference type="Proteomes" id="UP000444318"/>
    </source>
</evidence>
<dbReference type="InterPro" id="IPR024289">
    <property type="entry name" value="DUF3828"/>
</dbReference>
<dbReference type="Pfam" id="PF12883">
    <property type="entry name" value="DUF3828"/>
    <property type="match status" value="1"/>
</dbReference>
<sequence>MKTPFSRLGKIQAISLSVFLILLICWSHVTAAAPQPAEQTVSVFYKWYLRSLAAGREPLADDRVEISKYVSTPLIREIRQRMRSDEGLDEDYFIKAQDYLEDWERTVVADKALVDGGRALVVLQLGASSESRRKLSITLAREGGLWKIQSVQLLKTAK</sequence>
<gene>
    <name evidence="3" type="ORF">GEV01_04780</name>
</gene>
<dbReference type="Gene3D" id="3.10.450.50">
    <property type="match status" value="1"/>
</dbReference>
<dbReference type="EMBL" id="WHUF01000001">
    <property type="protein sequence ID" value="MQA18824.1"/>
    <property type="molecule type" value="Genomic_DNA"/>
</dbReference>
<keyword evidence="1" id="KW-0732">Signal</keyword>
<organism evidence="3 4">
    <name type="scientific">Rugamonas rivuli</name>
    <dbReference type="NCBI Taxonomy" id="2743358"/>
    <lineage>
        <taxon>Bacteria</taxon>
        <taxon>Pseudomonadati</taxon>
        <taxon>Pseudomonadota</taxon>
        <taxon>Betaproteobacteria</taxon>
        <taxon>Burkholderiales</taxon>
        <taxon>Oxalobacteraceae</taxon>
        <taxon>Telluria group</taxon>
        <taxon>Rugamonas</taxon>
    </lineage>
</organism>
<name>A0A843S9M0_9BURK</name>